<dbReference type="RefSeq" id="WP_186828053.1">
    <property type="nucleotide sequence ID" value="NZ_BKBA01000009.1"/>
</dbReference>
<name>A0A512T3D6_9MICO</name>
<evidence type="ECO:0000313" key="2">
    <source>
        <dbReference type="Proteomes" id="UP000321793"/>
    </source>
</evidence>
<proteinExistence type="predicted"/>
<evidence type="ECO:0000313" key="1">
    <source>
        <dbReference type="EMBL" id="GEQ14714.1"/>
    </source>
</evidence>
<protein>
    <submittedName>
        <fullName evidence="1">Uncharacterized protein</fullName>
    </submittedName>
</protein>
<comment type="caution">
    <text evidence="1">The sequence shown here is derived from an EMBL/GenBank/DDBJ whole genome shotgun (WGS) entry which is preliminary data.</text>
</comment>
<dbReference type="Proteomes" id="UP000321793">
    <property type="component" value="Unassembled WGS sequence"/>
</dbReference>
<gene>
    <name evidence="1" type="ORF">KLO01_27610</name>
</gene>
<organism evidence="1 2">
    <name type="scientific">Knoellia locipacati</name>
    <dbReference type="NCBI Taxonomy" id="882824"/>
    <lineage>
        <taxon>Bacteria</taxon>
        <taxon>Bacillati</taxon>
        <taxon>Actinomycetota</taxon>
        <taxon>Actinomycetes</taxon>
        <taxon>Micrococcales</taxon>
        <taxon>Intrasporangiaceae</taxon>
        <taxon>Knoellia</taxon>
    </lineage>
</organism>
<reference evidence="1 2" key="1">
    <citation type="submission" date="2019-07" db="EMBL/GenBank/DDBJ databases">
        <title>Whole genome shotgun sequence of Knoellia locipacati NBRC 109775.</title>
        <authorList>
            <person name="Hosoyama A."/>
            <person name="Uohara A."/>
            <person name="Ohji S."/>
            <person name="Ichikawa N."/>
        </authorList>
    </citation>
    <scope>NUCLEOTIDE SEQUENCE [LARGE SCALE GENOMIC DNA]</scope>
    <source>
        <strain evidence="1 2">NBRC 109775</strain>
    </source>
</reference>
<accession>A0A512T3D6</accession>
<dbReference type="EMBL" id="BKBA01000009">
    <property type="protein sequence ID" value="GEQ14714.1"/>
    <property type="molecule type" value="Genomic_DNA"/>
</dbReference>
<sequence length="195" mass="20551">MIDPSPPRTLRRLAVCGVALLTLTPAAIWWVGHQATLRVSASTGIPHCEGTEVTTVTDPESNLEEAAIPMTDKFVCTLTIKVMNHGHREVTLHQVTVPVSGPGAGSSFQVTHIGDVAVLGNDEVDAVSEISSSLEPGAEELLDLRVAFRESGCTSEGASQWVAPTIEVNDLLASHDLTIADLPRFLGTAASSCDT</sequence>
<dbReference type="AlphaFoldDB" id="A0A512T3D6"/>
<keyword evidence="2" id="KW-1185">Reference proteome</keyword>